<dbReference type="SUPFAM" id="SSF52980">
    <property type="entry name" value="Restriction endonuclease-like"/>
    <property type="match status" value="1"/>
</dbReference>
<gene>
    <name evidence="2" type="ORF">OG549_23575</name>
</gene>
<organism evidence="2">
    <name type="scientific">Streptomyces sp. NBC_00003</name>
    <dbReference type="NCBI Taxonomy" id="2903608"/>
    <lineage>
        <taxon>Bacteria</taxon>
        <taxon>Bacillati</taxon>
        <taxon>Actinomycetota</taxon>
        <taxon>Actinomycetes</taxon>
        <taxon>Kitasatosporales</taxon>
        <taxon>Streptomycetaceae</taxon>
        <taxon>Streptomyces</taxon>
    </lineage>
</organism>
<dbReference type="PANTHER" id="PTHR35400">
    <property type="entry name" value="SLR1083 PROTEIN"/>
    <property type="match status" value="1"/>
</dbReference>
<dbReference type="Gene3D" id="3.90.1570.10">
    <property type="entry name" value="tt1808, chain A"/>
    <property type="match status" value="1"/>
</dbReference>
<keyword evidence="2" id="KW-0378">Hydrolase</keyword>
<sequence length="204" mass="23362">MTVVDDRITDDRTDDRIEMAEHRNSEHTLDMLFEWLEKTAPDGYRIDIVEGDIFMTPQRSIHWDIIADIFEQLRTKFPRKRILSDVRIDYPGHLNGFCSDITLVSEASVEHGARRFVHNDVEFVAEVVSKGTGHNDYGPKRIAYAKAEIPVYLIADPYQGKCHVYTQPKKGDYVSELKVTFGGELDLTDTVVGLVLSTDEFPRE</sequence>
<accession>A0AAU2V7Q3</accession>
<feature type="domain" description="Putative restriction endonuclease" evidence="1">
    <location>
        <begin position="37"/>
        <end position="197"/>
    </location>
</feature>
<dbReference type="Pfam" id="PF05685">
    <property type="entry name" value="Uma2"/>
    <property type="match status" value="1"/>
</dbReference>
<protein>
    <submittedName>
        <fullName evidence="2">Uma2 family endonuclease</fullName>
    </submittedName>
</protein>
<evidence type="ECO:0000313" key="2">
    <source>
        <dbReference type="EMBL" id="WTW63387.1"/>
    </source>
</evidence>
<reference evidence="2" key="1">
    <citation type="submission" date="2022-10" db="EMBL/GenBank/DDBJ databases">
        <title>The complete genomes of actinobacterial strains from the NBC collection.</title>
        <authorList>
            <person name="Joergensen T.S."/>
            <person name="Alvarez Arevalo M."/>
            <person name="Sterndorff E.B."/>
            <person name="Faurdal D."/>
            <person name="Vuksanovic O."/>
            <person name="Mourched A.-S."/>
            <person name="Charusanti P."/>
            <person name="Shaw S."/>
            <person name="Blin K."/>
            <person name="Weber T."/>
        </authorList>
    </citation>
    <scope>NUCLEOTIDE SEQUENCE</scope>
    <source>
        <strain evidence="2">NBC_00003</strain>
    </source>
</reference>
<dbReference type="InterPro" id="IPR011335">
    <property type="entry name" value="Restrct_endonuc-II-like"/>
</dbReference>
<dbReference type="PANTHER" id="PTHR35400:SF3">
    <property type="entry name" value="SLL1072 PROTEIN"/>
    <property type="match status" value="1"/>
</dbReference>
<dbReference type="AlphaFoldDB" id="A0AAU2V7Q3"/>
<dbReference type="GO" id="GO:0004519">
    <property type="term" value="F:endonuclease activity"/>
    <property type="evidence" value="ECO:0007669"/>
    <property type="project" value="UniProtKB-KW"/>
</dbReference>
<dbReference type="InterPro" id="IPR008538">
    <property type="entry name" value="Uma2"/>
</dbReference>
<keyword evidence="2" id="KW-0540">Nuclease</keyword>
<dbReference type="CDD" id="cd06260">
    <property type="entry name" value="DUF820-like"/>
    <property type="match status" value="1"/>
</dbReference>
<dbReference type="EMBL" id="CP108318">
    <property type="protein sequence ID" value="WTW63387.1"/>
    <property type="molecule type" value="Genomic_DNA"/>
</dbReference>
<evidence type="ECO:0000259" key="1">
    <source>
        <dbReference type="Pfam" id="PF05685"/>
    </source>
</evidence>
<name>A0AAU2V7Q3_9ACTN</name>
<proteinExistence type="predicted"/>
<dbReference type="InterPro" id="IPR012296">
    <property type="entry name" value="Nuclease_put_TT1808"/>
</dbReference>
<keyword evidence="2" id="KW-0255">Endonuclease</keyword>